<keyword evidence="3" id="KW-0813">Transport</keyword>
<dbReference type="InterPro" id="IPR043926">
    <property type="entry name" value="ABCG_dom"/>
</dbReference>
<dbReference type="InterPro" id="IPR017871">
    <property type="entry name" value="ABC_transporter-like_CS"/>
</dbReference>
<dbReference type="Pfam" id="PF00005">
    <property type="entry name" value="ABC_tran"/>
    <property type="match status" value="2"/>
</dbReference>
<keyword evidence="6" id="KW-0547">Nucleotide-binding</keyword>
<evidence type="ECO:0000256" key="2">
    <source>
        <dbReference type="ARBA" id="ARBA00006012"/>
    </source>
</evidence>
<dbReference type="GeneID" id="2911529"/>
<keyword evidence="4 10" id="KW-0812">Transmembrane</keyword>
<dbReference type="InterPro" id="IPR003593">
    <property type="entry name" value="AAA+_ATPase"/>
</dbReference>
<evidence type="ECO:0000256" key="7">
    <source>
        <dbReference type="ARBA" id="ARBA00022840"/>
    </source>
</evidence>
<dbReference type="CDD" id="cd03232">
    <property type="entry name" value="ABCG_PDR_domain2"/>
    <property type="match status" value="1"/>
</dbReference>
<protein>
    <recommendedName>
        <fullName evidence="11">ABC transporter domain-containing protein</fullName>
    </recommendedName>
</protein>
<keyword evidence="7" id="KW-0067">ATP-binding</keyword>
<dbReference type="CDD" id="cd03233">
    <property type="entry name" value="ABCG_PDR_domain1"/>
    <property type="match status" value="1"/>
</dbReference>
<evidence type="ECO:0000256" key="9">
    <source>
        <dbReference type="ARBA" id="ARBA00023136"/>
    </source>
</evidence>
<comment type="similarity">
    <text evidence="2">Belongs to the ABC transporter superfamily. ABCG family. PDR (TC 3.A.1.205) subfamily.</text>
</comment>
<dbReference type="Pfam" id="PF19055">
    <property type="entry name" value="ABC2_membrane_7"/>
    <property type="match status" value="1"/>
</dbReference>
<dbReference type="SUPFAM" id="SSF52540">
    <property type="entry name" value="P-loop containing nucleoside triphosphate hydrolases"/>
    <property type="match status" value="2"/>
</dbReference>
<evidence type="ECO:0000256" key="3">
    <source>
        <dbReference type="ARBA" id="ARBA00022448"/>
    </source>
</evidence>
<dbReference type="PROSITE" id="PS00211">
    <property type="entry name" value="ABC_TRANSPORTER_1"/>
    <property type="match status" value="1"/>
</dbReference>
<dbReference type="GO" id="GO:0140359">
    <property type="term" value="F:ABC-type transporter activity"/>
    <property type="evidence" value="ECO:0007669"/>
    <property type="project" value="InterPro"/>
</dbReference>
<dbReference type="GO" id="GO:0005524">
    <property type="term" value="F:ATP binding"/>
    <property type="evidence" value="ECO:0007669"/>
    <property type="project" value="UniProtKB-KW"/>
</dbReference>
<gene>
    <name evidence="12" type="ORF">YALI1_E17699g</name>
</gene>
<evidence type="ECO:0000256" key="6">
    <source>
        <dbReference type="ARBA" id="ARBA00022741"/>
    </source>
</evidence>
<dbReference type="SMART" id="SM00382">
    <property type="entry name" value="AAA"/>
    <property type="match status" value="2"/>
</dbReference>
<evidence type="ECO:0000313" key="13">
    <source>
        <dbReference type="Proteomes" id="UP000182444"/>
    </source>
</evidence>
<feature type="transmembrane region" description="Helical" evidence="10">
    <location>
        <begin position="1618"/>
        <end position="1639"/>
    </location>
</feature>
<dbReference type="PROSITE" id="PS50893">
    <property type="entry name" value="ABC_TRANSPORTER_2"/>
    <property type="match status" value="2"/>
</dbReference>
<feature type="transmembrane region" description="Helical" evidence="10">
    <location>
        <begin position="756"/>
        <end position="777"/>
    </location>
</feature>
<evidence type="ECO:0000256" key="4">
    <source>
        <dbReference type="ARBA" id="ARBA00022692"/>
    </source>
</evidence>
<feature type="domain" description="ABC transporter" evidence="11">
    <location>
        <begin position="1005"/>
        <end position="1248"/>
    </location>
</feature>
<dbReference type="InterPro" id="IPR034003">
    <property type="entry name" value="ABCG_PDR_2"/>
</dbReference>
<accession>A0A1D8NIG5</accession>
<feature type="transmembrane region" description="Helical" evidence="10">
    <location>
        <begin position="509"/>
        <end position="531"/>
    </location>
</feature>
<dbReference type="GO" id="GO:0016020">
    <property type="term" value="C:membrane"/>
    <property type="evidence" value="ECO:0007669"/>
    <property type="project" value="UniProtKB-SubCell"/>
</dbReference>
<feature type="transmembrane region" description="Helical" evidence="10">
    <location>
        <begin position="652"/>
        <end position="672"/>
    </location>
</feature>
<keyword evidence="5" id="KW-0677">Repeat</keyword>
<dbReference type="Pfam" id="PF01061">
    <property type="entry name" value="ABC2_membrane"/>
    <property type="match status" value="2"/>
</dbReference>
<keyword evidence="9 10" id="KW-0472">Membrane</keyword>
<keyword evidence="8 10" id="KW-1133">Transmembrane helix</keyword>
<feature type="transmembrane region" description="Helical" evidence="10">
    <location>
        <begin position="1343"/>
        <end position="1363"/>
    </location>
</feature>
<dbReference type="InterPro" id="IPR027417">
    <property type="entry name" value="P-loop_NTPase"/>
</dbReference>
<feature type="domain" description="ABC transporter" evidence="11">
    <location>
        <begin position="143"/>
        <end position="398"/>
    </location>
</feature>
<feature type="transmembrane region" description="Helical" evidence="10">
    <location>
        <begin position="619"/>
        <end position="640"/>
    </location>
</feature>
<evidence type="ECO:0000313" key="12">
    <source>
        <dbReference type="EMBL" id="AOW05423.1"/>
    </source>
</evidence>
<dbReference type="VEuPathDB" id="FungiDB:YALI0_E14729g"/>
<reference evidence="12 13" key="1">
    <citation type="journal article" date="2016" name="PLoS ONE">
        <title>Sequence Assembly of Yarrowia lipolytica Strain W29/CLIB89 Shows Transposable Element Diversity.</title>
        <authorList>
            <person name="Magnan C."/>
            <person name="Yu J."/>
            <person name="Chang I."/>
            <person name="Jahn E."/>
            <person name="Kanomata Y."/>
            <person name="Wu J."/>
            <person name="Zeller M."/>
            <person name="Oakes M."/>
            <person name="Baldi P."/>
            <person name="Sandmeyer S."/>
        </authorList>
    </citation>
    <scope>NUCLEOTIDE SEQUENCE [LARGE SCALE GENOMIC DNA]</scope>
    <source>
        <strain evidence="13">CLIB89(W29)</strain>
    </source>
</reference>
<evidence type="ECO:0000256" key="10">
    <source>
        <dbReference type="SAM" id="Phobius"/>
    </source>
</evidence>
<feature type="transmembrane region" description="Helical" evidence="10">
    <location>
        <begin position="1428"/>
        <end position="1452"/>
    </location>
</feature>
<evidence type="ECO:0000259" key="11">
    <source>
        <dbReference type="PROSITE" id="PS50893"/>
    </source>
</evidence>
<feature type="transmembrane region" description="Helical" evidence="10">
    <location>
        <begin position="1523"/>
        <end position="1543"/>
    </location>
</feature>
<dbReference type="Gene3D" id="3.40.50.300">
    <property type="entry name" value="P-loop containing nucleotide triphosphate hydrolases"/>
    <property type="match status" value="2"/>
</dbReference>
<dbReference type="Proteomes" id="UP000182444">
    <property type="component" value="Chromosome 1E"/>
</dbReference>
<dbReference type="Pfam" id="PF14510">
    <property type="entry name" value="ABC_trans_N"/>
    <property type="match status" value="1"/>
</dbReference>
<feature type="transmembrane region" description="Helical" evidence="10">
    <location>
        <begin position="1375"/>
        <end position="1399"/>
    </location>
</feature>
<dbReference type="InterPro" id="IPR034001">
    <property type="entry name" value="ABCG_PDR_1"/>
</dbReference>
<dbReference type="KEGG" id="yli:2911529"/>
<evidence type="ECO:0000256" key="1">
    <source>
        <dbReference type="ARBA" id="ARBA00004141"/>
    </source>
</evidence>
<dbReference type="PANTHER" id="PTHR19241">
    <property type="entry name" value="ATP-BINDING CASSETTE TRANSPORTER"/>
    <property type="match status" value="1"/>
</dbReference>
<dbReference type="GO" id="GO:0016887">
    <property type="term" value="F:ATP hydrolysis activity"/>
    <property type="evidence" value="ECO:0007669"/>
    <property type="project" value="InterPro"/>
</dbReference>
<feature type="transmembrane region" description="Helical" evidence="10">
    <location>
        <begin position="1464"/>
        <end position="1487"/>
    </location>
</feature>
<proteinExistence type="inferred from homology"/>
<dbReference type="Pfam" id="PF06422">
    <property type="entry name" value="PDR_CDR"/>
    <property type="match status" value="1"/>
</dbReference>
<dbReference type="RefSeq" id="XP_503953.3">
    <property type="nucleotide sequence ID" value="XM_503953.4"/>
</dbReference>
<evidence type="ECO:0000256" key="5">
    <source>
        <dbReference type="ARBA" id="ARBA00022737"/>
    </source>
</evidence>
<sequence length="1659" mass="186553">MAHYYPSGVSSVGNFDSLDVEIRSLAEGMVHKPHHRESRYIFDHTFDDEFREEHEDEYDYDMLRKTSFENPDVNPYVEASAEPELDPWSGEFNSRKWIKTVLGLKERFGNSKGITAGVSFKNLGAYGYGSRSDYQKTFLNVIVATGDLLRSAIGAKRTSKIQILRKCDGLVLPGETCVVLGRPGSGCTTFLKSIACETYGFHVEEETQWNYQGVPRDVMTKHCRGEIVYNAEHDIHFPHLTVGQTLMFAALARTPRNRVLGVTREQYARHTRDVTMATLGLSHTINTKVGSDLVRGVSGGERKRVSIAESVVCGAPLQCWDNSTRGLDAANATEFIRSLRLSAQMTGASMFVSLYQASQEAYDMFDKVCLLYEGRQIFFGKAGEATSYFEGLGFERAHRQTTGDFLTSLTNPVERRIKAGWEKLVPRTPEEFESRWRSSRTHALLVYNIDRFNTTHPLGGQGYVEFMKLRKESQARNTRLSSPYLLSWPMQVRLCLWRGFLLVRGDLSMTLMTIIGNFIMALILASMYYNLRESTDAFFSRSALLFLAMLLNAMASVLEIFVLYGQRPLIEKHKRYALYHPFAESIASMLVDLPTKLATLISVNLALYFMTNLRRTPGAFFIFLLFSFTCTMAMSMIFRFTASVTKTMEQALAPASVLVLALVIYTGFTLPVDYMHGWARWMNYLNPVAYAFEAVMVNEFRNRRFPCGLYVPSRSFYNSVPAESKSCVAIGAKLGQDYVDGSVFISTAYKYESGHLWRNLGILWAFAGFFCGVYLLAAEYVTMAQSKGEVLLFKRSQHRKNLKAKPDKRFQDVELGDNLGDHNLDQNLGDNHSTYSYQQPIQAQIPPSRYAQQAPMTPAPMMHVPMTPGGMLSPGQQMFSPGQQMMTPGPMSPAGMMTPGFTYVPPHGDTIHQPPTVGDDINYTTPAPQVNFTPATPAQYTTPATPAQYNTPGTPGITGGYEPPHGDTVHMPPTVGDDTNYIPTKVRTNLSLNSSKSNLQHSGVFQWTDVCYDIKVAGENKRLLDHIDGYVKPGTLTALMGASGAGKTTLLDVLADRKSTGIVHGDMLVNGQQRNASFQRKTGYVQQQDLHTATATVRESLEFSALLRQPSSVSRADKLAYVDEVISILEMDSYADAVVGVPGEGLNVEQRKRLTIGVELAAKPELLLFLDEPTSGLDSQTAWSIVSLLKKLAANGQAILCTIHQPSAILFQEFDRLLFLAAGGKTVYYGDLGDKASLLIEYFESNGADPCPDNGNPAEWMLEVIGAAPGSRAKKDWPSVWRYSQLRRQQREELDDMRLAFNADSQAALAVGGEDTDFAVSQWTQLYYVTKRLLQFHWRTPSYLWSKMTLCIGCALFIGFSFYKSARDIQGLQNQMFSIFLMFLIFTTVAEQIMPLFMIQRDLYEARERASKTYSWQVFLGGNMLAELPWQIIVAVVVFFCMYYPIGFYRIAAENHQTQERGALYFLFLLVFFIYDSTYAHMIGVMFNNHETAANFAYLLFSFCLMFCGVLATKESMPGFWIFMYRASPLTYFIGGFMATGLAGGKVTCSQHEILQFKPLKGNSCAQYMKPFLDNAGIFKGYLLNETATDMCHYCPIENADAYLDNASIFYGDRWRNFGIVFAYPIFNVCATFMLYYVLRVPGVRYKIASKVRWRRKKQ</sequence>
<dbReference type="VEuPathDB" id="FungiDB:YALI1_E17699g"/>
<feature type="transmembrane region" description="Helical" evidence="10">
    <location>
        <begin position="585"/>
        <end position="607"/>
    </location>
</feature>
<feature type="transmembrane region" description="Helical" evidence="10">
    <location>
        <begin position="1493"/>
        <end position="1511"/>
    </location>
</feature>
<dbReference type="InterPro" id="IPR010929">
    <property type="entry name" value="PDR_CDR_ABC"/>
</dbReference>
<dbReference type="EMBL" id="CP017557">
    <property type="protein sequence ID" value="AOW05423.1"/>
    <property type="molecule type" value="Genomic_DNA"/>
</dbReference>
<dbReference type="InterPro" id="IPR003439">
    <property type="entry name" value="ABC_transporter-like_ATP-bd"/>
</dbReference>
<feature type="transmembrane region" description="Helical" evidence="10">
    <location>
        <begin position="543"/>
        <end position="565"/>
    </location>
</feature>
<name>A0A1D8NIG5_YARLL</name>
<dbReference type="InterPro" id="IPR029481">
    <property type="entry name" value="ABC_trans_N"/>
</dbReference>
<comment type="subcellular location">
    <subcellularLocation>
        <location evidence="1">Membrane</location>
        <topology evidence="1">Multi-pass membrane protein</topology>
    </subcellularLocation>
</comment>
<dbReference type="FunFam" id="3.40.50.300:FF:000054">
    <property type="entry name" value="ABC multidrug transporter atrF"/>
    <property type="match status" value="1"/>
</dbReference>
<dbReference type="FunFam" id="3.40.50.300:FF:002777">
    <property type="entry name" value="YALI0C20265p"/>
    <property type="match status" value="1"/>
</dbReference>
<dbReference type="eggNOG" id="KOG0065">
    <property type="taxonomic scope" value="Eukaryota"/>
</dbReference>
<organism evidence="12 13">
    <name type="scientific">Yarrowia lipolytica</name>
    <name type="common">Candida lipolytica</name>
    <dbReference type="NCBI Taxonomy" id="4952"/>
    <lineage>
        <taxon>Eukaryota</taxon>
        <taxon>Fungi</taxon>
        <taxon>Dikarya</taxon>
        <taxon>Ascomycota</taxon>
        <taxon>Saccharomycotina</taxon>
        <taxon>Dipodascomycetes</taxon>
        <taxon>Dipodascales</taxon>
        <taxon>Dipodascales incertae sedis</taxon>
        <taxon>Yarrowia</taxon>
    </lineage>
</organism>
<dbReference type="InterPro" id="IPR013525">
    <property type="entry name" value="ABC2_TM"/>
</dbReference>
<evidence type="ECO:0000256" key="8">
    <source>
        <dbReference type="ARBA" id="ARBA00022989"/>
    </source>
</evidence>